<protein>
    <submittedName>
        <fullName evidence="1">Uncharacterized protein</fullName>
    </submittedName>
</protein>
<reference evidence="1" key="1">
    <citation type="submission" date="2022-11" db="EMBL/GenBank/DDBJ databases">
        <title>Chromosomal genome sequence assembly and mating type (MAT) locus characterization of the leprose asexual lichenized fungus Lepraria neglecta (Nyl.) Erichsen.</title>
        <authorList>
            <person name="Allen J.L."/>
            <person name="Pfeffer B."/>
        </authorList>
    </citation>
    <scope>NUCLEOTIDE SEQUENCE</scope>
    <source>
        <strain evidence="1">Allen 5258</strain>
    </source>
</reference>
<accession>A0AAD9ZE58</accession>
<organism evidence="1 2">
    <name type="scientific">Lepraria neglecta</name>
    <dbReference type="NCBI Taxonomy" id="209136"/>
    <lineage>
        <taxon>Eukaryota</taxon>
        <taxon>Fungi</taxon>
        <taxon>Dikarya</taxon>
        <taxon>Ascomycota</taxon>
        <taxon>Pezizomycotina</taxon>
        <taxon>Lecanoromycetes</taxon>
        <taxon>OSLEUM clade</taxon>
        <taxon>Lecanoromycetidae</taxon>
        <taxon>Lecanorales</taxon>
        <taxon>Lecanorineae</taxon>
        <taxon>Stereocaulaceae</taxon>
        <taxon>Lepraria</taxon>
    </lineage>
</organism>
<comment type="caution">
    <text evidence="1">The sequence shown here is derived from an EMBL/GenBank/DDBJ whole genome shotgun (WGS) entry which is preliminary data.</text>
</comment>
<proteinExistence type="predicted"/>
<sequence length="277" mass="30216">MELFERANGFVHVVTNYGHSSSDLQAAGISLLNAGITARDFLHHKLKALIIFHSYKSIGEYHLTLFAVDLYRVGLLLRILFQFQMHPLTVDLTVLTTLSGPDGPVSATQMMKWCFSDLRRLYNEDPGAVDGSDELPIESRSGLGSNIEINDGNELSVNADAMVGSMHNFGDLGDDAMNNSNPFLAAMYYVDACRIGQVLSERPDTRLMRGLSAHDGIAADEICASSTAHTLNGLALAYVKLEQWEAASLLGCKALGLAKKFFVSYDPGTDGWVSEVH</sequence>
<evidence type="ECO:0000313" key="2">
    <source>
        <dbReference type="Proteomes" id="UP001276659"/>
    </source>
</evidence>
<keyword evidence="2" id="KW-1185">Reference proteome</keyword>
<gene>
    <name evidence="1" type="ORF">OEA41_008016</name>
</gene>
<name>A0AAD9ZE58_9LECA</name>
<dbReference type="AlphaFoldDB" id="A0AAD9ZE58"/>
<evidence type="ECO:0000313" key="1">
    <source>
        <dbReference type="EMBL" id="KAK3176691.1"/>
    </source>
</evidence>
<dbReference type="EMBL" id="JASNWA010000004">
    <property type="protein sequence ID" value="KAK3176691.1"/>
    <property type="molecule type" value="Genomic_DNA"/>
</dbReference>
<dbReference type="Proteomes" id="UP001276659">
    <property type="component" value="Unassembled WGS sequence"/>
</dbReference>